<name>A0A956LYF9_UNCEI</name>
<proteinExistence type="predicted"/>
<dbReference type="Gene3D" id="3.40.47.10">
    <property type="match status" value="1"/>
</dbReference>
<reference evidence="1" key="1">
    <citation type="submission" date="2020-04" db="EMBL/GenBank/DDBJ databases">
        <authorList>
            <person name="Zhang T."/>
        </authorList>
    </citation>
    <scope>NUCLEOTIDE SEQUENCE</scope>
    <source>
        <strain evidence="1">HKST-UBA01</strain>
    </source>
</reference>
<evidence type="ECO:0000313" key="2">
    <source>
        <dbReference type="Proteomes" id="UP000697710"/>
    </source>
</evidence>
<evidence type="ECO:0000313" key="1">
    <source>
        <dbReference type="EMBL" id="MCA9727307.1"/>
    </source>
</evidence>
<dbReference type="Proteomes" id="UP000697710">
    <property type="component" value="Unassembled WGS sequence"/>
</dbReference>
<organism evidence="1 2">
    <name type="scientific">Eiseniibacteriota bacterium</name>
    <dbReference type="NCBI Taxonomy" id="2212470"/>
    <lineage>
        <taxon>Bacteria</taxon>
        <taxon>Candidatus Eiseniibacteriota</taxon>
    </lineage>
</organism>
<dbReference type="InterPro" id="IPR016039">
    <property type="entry name" value="Thiolase-like"/>
</dbReference>
<comment type="caution">
    <text evidence="1">The sequence shown here is derived from an EMBL/GenBank/DDBJ whole genome shotgun (WGS) entry which is preliminary data.</text>
</comment>
<sequence>MKPVSLVATAFGAVSPIGGNVEQTCTSIRAGLNAFRENPFVVALDADPEWGDQDPIVGSVVPGIAPLLHGNDRLLQLAVPAVLELVERANLGRRDVDQTALLVALPEKDAVTGGWSLESLPQRIAERIGLVFPVMESDTGRCAAMRLATRAAELIAGGKAARCLLLGVDSFMELDRLRHLDETWRISSPRTKDGFIPGEAAVAVLLEPAGGKRPAAISLTAIGIGSEPNRFGGDKVSSGAGLQSAIKGAFSDPAQGPEWVLCDLNGESYRGFEWGLIQTRLGPTLAHFREVTHPADCTGDVGAATAPLLWAVAARAMQRGYAPGRRILVWTADDGPGRAAANLGLV</sequence>
<dbReference type="SUPFAM" id="SSF53901">
    <property type="entry name" value="Thiolase-like"/>
    <property type="match status" value="1"/>
</dbReference>
<protein>
    <recommendedName>
        <fullName evidence="3">Beta-ketoacyl synthase N-terminal domain-containing protein</fullName>
    </recommendedName>
</protein>
<dbReference type="AlphaFoldDB" id="A0A956LYF9"/>
<reference evidence="1" key="2">
    <citation type="journal article" date="2021" name="Microbiome">
        <title>Successional dynamics and alternative stable states in a saline activated sludge microbial community over 9 years.</title>
        <authorList>
            <person name="Wang Y."/>
            <person name="Ye J."/>
            <person name="Ju F."/>
            <person name="Liu L."/>
            <person name="Boyd J.A."/>
            <person name="Deng Y."/>
            <person name="Parks D.H."/>
            <person name="Jiang X."/>
            <person name="Yin X."/>
            <person name="Woodcroft B.J."/>
            <person name="Tyson G.W."/>
            <person name="Hugenholtz P."/>
            <person name="Polz M.F."/>
            <person name="Zhang T."/>
        </authorList>
    </citation>
    <scope>NUCLEOTIDE SEQUENCE</scope>
    <source>
        <strain evidence="1">HKST-UBA01</strain>
    </source>
</reference>
<evidence type="ECO:0008006" key="3">
    <source>
        <dbReference type="Google" id="ProtNLM"/>
    </source>
</evidence>
<dbReference type="EMBL" id="JAGQHR010000142">
    <property type="protein sequence ID" value="MCA9727307.1"/>
    <property type="molecule type" value="Genomic_DNA"/>
</dbReference>
<accession>A0A956LYF9</accession>
<dbReference type="GO" id="GO:0016746">
    <property type="term" value="F:acyltransferase activity"/>
    <property type="evidence" value="ECO:0007669"/>
    <property type="project" value="InterPro"/>
</dbReference>
<gene>
    <name evidence="1" type="ORF">KC729_06455</name>
</gene>